<accession>A0ABW7GYX2</accession>
<proteinExistence type="predicted"/>
<dbReference type="EMBL" id="JBIGIB010000003">
    <property type="protein sequence ID" value="MFG6467173.1"/>
    <property type="molecule type" value="Genomic_DNA"/>
</dbReference>
<organism evidence="2 3">
    <name type="scientific">Pelomonas baiyunensis</name>
    <dbReference type="NCBI Taxonomy" id="3299026"/>
    <lineage>
        <taxon>Bacteria</taxon>
        <taxon>Pseudomonadati</taxon>
        <taxon>Pseudomonadota</taxon>
        <taxon>Betaproteobacteria</taxon>
        <taxon>Burkholderiales</taxon>
        <taxon>Sphaerotilaceae</taxon>
        <taxon>Roseateles</taxon>
    </lineage>
</organism>
<dbReference type="Proteomes" id="UP001606303">
    <property type="component" value="Unassembled WGS sequence"/>
</dbReference>
<evidence type="ECO:0000313" key="3">
    <source>
        <dbReference type="Proteomes" id="UP001606303"/>
    </source>
</evidence>
<comment type="caution">
    <text evidence="2">The sequence shown here is derived from an EMBL/GenBank/DDBJ whole genome shotgun (WGS) entry which is preliminary data.</text>
</comment>
<dbReference type="RefSeq" id="WP_394384521.1">
    <property type="nucleotide sequence ID" value="NZ_JBIGIB010000003.1"/>
</dbReference>
<keyword evidence="1" id="KW-0732">Signal</keyword>
<sequence length="181" mass="19222">MTSRSLRLFRFPRFALCTLAGLAALTGCASFKGFEPATPEGFSGATVNVADRLEPIGNDLVQVFELTRFDGRRLLSSSVATLNANQGRGFSVKPVALTNEVPPGPAQVQLQVVTQYAAPFLAMTHPTCRVQGEVAFTPELGQAYRVTGRVAAEACEVWIENLATHQPVTAKVSGKGTGAGR</sequence>
<reference evidence="2 3" key="1">
    <citation type="submission" date="2024-08" db="EMBL/GenBank/DDBJ databases">
        <authorList>
            <person name="Lu H."/>
        </authorList>
    </citation>
    <scope>NUCLEOTIDE SEQUENCE [LARGE SCALE GENOMIC DNA]</scope>
    <source>
        <strain evidence="2 3">BYS87W</strain>
    </source>
</reference>
<keyword evidence="3" id="KW-1185">Reference proteome</keyword>
<feature type="chain" id="PRO_5046520274" description="Lipoprotein" evidence="1">
    <location>
        <begin position="24"/>
        <end position="181"/>
    </location>
</feature>
<gene>
    <name evidence="2" type="ORF">ACG01O_11190</name>
</gene>
<feature type="signal peptide" evidence="1">
    <location>
        <begin position="1"/>
        <end position="23"/>
    </location>
</feature>
<name>A0ABW7GYX2_9BURK</name>
<evidence type="ECO:0000256" key="1">
    <source>
        <dbReference type="SAM" id="SignalP"/>
    </source>
</evidence>
<dbReference type="PROSITE" id="PS51257">
    <property type="entry name" value="PROKAR_LIPOPROTEIN"/>
    <property type="match status" value="1"/>
</dbReference>
<evidence type="ECO:0008006" key="4">
    <source>
        <dbReference type="Google" id="ProtNLM"/>
    </source>
</evidence>
<evidence type="ECO:0000313" key="2">
    <source>
        <dbReference type="EMBL" id="MFG6467173.1"/>
    </source>
</evidence>
<protein>
    <recommendedName>
        <fullName evidence="4">Lipoprotein</fullName>
    </recommendedName>
</protein>